<keyword evidence="15 17" id="KW-0472">Membrane</keyword>
<feature type="transmembrane region" description="Helical" evidence="17">
    <location>
        <begin position="206"/>
        <end position="230"/>
    </location>
</feature>
<feature type="transmembrane region" description="Helical" evidence="17">
    <location>
        <begin position="447"/>
        <end position="470"/>
    </location>
</feature>
<keyword evidence="8" id="KW-0999">Mitochondrion inner membrane</keyword>
<organism evidence="21">
    <name type="scientific">Bactrurus brachycaudus</name>
    <dbReference type="NCBI Taxonomy" id="111554"/>
    <lineage>
        <taxon>Eukaryota</taxon>
        <taxon>Metazoa</taxon>
        <taxon>Ecdysozoa</taxon>
        <taxon>Arthropoda</taxon>
        <taxon>Crustacea</taxon>
        <taxon>Multicrustacea</taxon>
        <taxon>Malacostraca</taxon>
        <taxon>Eumalacostraca</taxon>
        <taxon>Peracarida</taxon>
        <taxon>Amphipoda</taxon>
        <taxon>Senticaudata</taxon>
        <taxon>Gammarida</taxon>
        <taxon>Crangonyctidira</taxon>
        <taxon>Crangonyctoidea</taxon>
        <taxon>Crangonyctidae</taxon>
        <taxon>Bactrurus</taxon>
    </lineage>
</organism>
<feature type="domain" description="NADH dehydrogenase subunit 5 C-terminal" evidence="20">
    <location>
        <begin position="390"/>
        <end position="565"/>
    </location>
</feature>
<evidence type="ECO:0000259" key="18">
    <source>
        <dbReference type="Pfam" id="PF00361"/>
    </source>
</evidence>
<feature type="domain" description="NADH:quinone oxidoreductase/Mrp antiporter transmembrane" evidence="18">
    <location>
        <begin position="108"/>
        <end position="387"/>
    </location>
</feature>
<dbReference type="InterPro" id="IPR001750">
    <property type="entry name" value="ND/Mrp_TM"/>
</dbReference>
<dbReference type="Pfam" id="PF06455">
    <property type="entry name" value="NADH5_C"/>
    <property type="match status" value="1"/>
</dbReference>
<evidence type="ECO:0000256" key="15">
    <source>
        <dbReference type="ARBA" id="ARBA00023136"/>
    </source>
</evidence>
<reference evidence="21" key="1">
    <citation type="submission" date="2019-07" db="EMBL/GenBank/DDBJ databases">
        <authorList>
            <person name="Benito J.B."/>
            <person name="Niemiller M.L."/>
        </authorList>
    </citation>
    <scope>NUCLEOTIDE SEQUENCE</scope>
</reference>
<dbReference type="Pfam" id="PF00662">
    <property type="entry name" value="Proton_antipo_N"/>
    <property type="match status" value="1"/>
</dbReference>
<evidence type="ECO:0000256" key="6">
    <source>
        <dbReference type="ARBA" id="ARBA00022660"/>
    </source>
</evidence>
<keyword evidence="13 17" id="KW-0830">Ubiquinone</keyword>
<evidence type="ECO:0000256" key="2">
    <source>
        <dbReference type="ARBA" id="ARBA00004448"/>
    </source>
</evidence>
<evidence type="ECO:0000256" key="8">
    <source>
        <dbReference type="ARBA" id="ARBA00022792"/>
    </source>
</evidence>
<dbReference type="CTD" id="4540"/>
<proteinExistence type="inferred from homology"/>
<feature type="transmembrane region" description="Helical" evidence="17">
    <location>
        <begin position="269"/>
        <end position="287"/>
    </location>
</feature>
<feature type="transmembrane region" description="Helical" evidence="17">
    <location>
        <begin position="336"/>
        <end position="359"/>
    </location>
</feature>
<dbReference type="GO" id="GO:0008137">
    <property type="term" value="F:NADH dehydrogenase (ubiquinone) activity"/>
    <property type="evidence" value="ECO:0007669"/>
    <property type="project" value="UniProtKB-EC"/>
</dbReference>
<keyword evidence="7 17" id="KW-0812">Transmembrane</keyword>
<evidence type="ECO:0000256" key="5">
    <source>
        <dbReference type="ARBA" id="ARBA00022448"/>
    </source>
</evidence>
<feature type="transmembrane region" description="Helical" evidence="17">
    <location>
        <begin position="482"/>
        <end position="504"/>
    </location>
</feature>
<dbReference type="InterPro" id="IPR001516">
    <property type="entry name" value="Proton_antipo_N"/>
</dbReference>
<evidence type="ECO:0000256" key="7">
    <source>
        <dbReference type="ARBA" id="ARBA00022692"/>
    </source>
</evidence>
<dbReference type="PANTHER" id="PTHR42829">
    <property type="entry name" value="NADH-UBIQUINONE OXIDOREDUCTASE CHAIN 5"/>
    <property type="match status" value="1"/>
</dbReference>
<feature type="transmembrane region" description="Helical" evidence="17">
    <location>
        <begin position="422"/>
        <end position="441"/>
    </location>
</feature>
<dbReference type="PRINTS" id="PR01434">
    <property type="entry name" value="NADHDHGNASE5"/>
</dbReference>
<evidence type="ECO:0000256" key="16">
    <source>
        <dbReference type="ARBA" id="ARBA00049551"/>
    </source>
</evidence>
<evidence type="ECO:0000256" key="3">
    <source>
        <dbReference type="ARBA" id="ARBA00012944"/>
    </source>
</evidence>
<comment type="function">
    <text evidence="17">Core subunit of the mitochondrial membrane respiratory chain NADH dehydrogenase (Complex I) which catalyzes electron transfer from NADH through the respiratory chain, using ubiquinone as an electron acceptor. Essential for the catalytic activity and assembly of complex I.</text>
</comment>
<evidence type="ECO:0000256" key="10">
    <source>
        <dbReference type="ARBA" id="ARBA00022982"/>
    </source>
</evidence>
<keyword evidence="11 17" id="KW-1133">Transmembrane helix</keyword>
<evidence type="ECO:0000256" key="13">
    <source>
        <dbReference type="ARBA" id="ARBA00023075"/>
    </source>
</evidence>
<evidence type="ECO:0000256" key="12">
    <source>
        <dbReference type="ARBA" id="ARBA00023027"/>
    </source>
</evidence>
<evidence type="ECO:0000256" key="9">
    <source>
        <dbReference type="ARBA" id="ARBA00022967"/>
    </source>
</evidence>
<dbReference type="AlphaFoldDB" id="A0A6C0X7S3"/>
<feature type="transmembrane region" description="Helical" evidence="17">
    <location>
        <begin position="242"/>
        <end position="262"/>
    </location>
</feature>
<feature type="transmembrane region" description="Helical" evidence="17">
    <location>
        <begin position="545"/>
        <end position="565"/>
    </location>
</feature>
<dbReference type="PANTHER" id="PTHR42829:SF2">
    <property type="entry name" value="NADH-UBIQUINONE OXIDOREDUCTASE CHAIN 5"/>
    <property type="match status" value="1"/>
</dbReference>
<protein>
    <recommendedName>
        <fullName evidence="4 17">NADH-ubiquinone oxidoreductase chain 5</fullName>
        <ecNumber evidence="3 17">7.1.1.2</ecNumber>
    </recommendedName>
</protein>
<comment type="catalytic activity">
    <reaction evidence="16 17">
        <text>a ubiquinone + NADH + 5 H(+)(in) = a ubiquinol + NAD(+) + 4 H(+)(out)</text>
        <dbReference type="Rhea" id="RHEA:29091"/>
        <dbReference type="Rhea" id="RHEA-COMP:9565"/>
        <dbReference type="Rhea" id="RHEA-COMP:9566"/>
        <dbReference type="ChEBI" id="CHEBI:15378"/>
        <dbReference type="ChEBI" id="CHEBI:16389"/>
        <dbReference type="ChEBI" id="CHEBI:17976"/>
        <dbReference type="ChEBI" id="CHEBI:57540"/>
        <dbReference type="ChEBI" id="CHEBI:57945"/>
        <dbReference type="EC" id="7.1.1.2"/>
    </reaction>
</comment>
<dbReference type="GO" id="GO:0042773">
    <property type="term" value="P:ATP synthesis coupled electron transport"/>
    <property type="evidence" value="ECO:0007669"/>
    <property type="project" value="InterPro"/>
</dbReference>
<keyword evidence="12 17" id="KW-0520">NAD</keyword>
<dbReference type="Pfam" id="PF00361">
    <property type="entry name" value="Proton_antipo_M"/>
    <property type="match status" value="1"/>
</dbReference>
<evidence type="ECO:0000256" key="4">
    <source>
        <dbReference type="ARBA" id="ARBA00021096"/>
    </source>
</evidence>
<dbReference type="RefSeq" id="YP_009739774.1">
    <property type="nucleotide sequence ID" value="NC_046509.1"/>
</dbReference>
<dbReference type="EMBL" id="MN175619">
    <property type="protein sequence ID" value="QIC54386.1"/>
    <property type="molecule type" value="Genomic_DNA"/>
</dbReference>
<accession>A0A6C0X7S3</accession>
<evidence type="ECO:0000256" key="11">
    <source>
        <dbReference type="ARBA" id="ARBA00022989"/>
    </source>
</evidence>
<gene>
    <name evidence="21" type="primary">ND5</name>
</gene>
<keyword evidence="5 17" id="KW-0813">Transport</keyword>
<feature type="transmembrane region" description="Helical" evidence="17">
    <location>
        <begin position="176"/>
        <end position="194"/>
    </location>
</feature>
<keyword evidence="10" id="KW-0249">Electron transport</keyword>
<geneLocation type="mitochondrion" evidence="21"/>
<evidence type="ECO:0000256" key="14">
    <source>
        <dbReference type="ARBA" id="ARBA00023128"/>
    </source>
</evidence>
<feature type="domain" description="NADH-Ubiquinone oxidoreductase (complex I) chain 5 N-terminal" evidence="19">
    <location>
        <begin position="43"/>
        <end position="91"/>
    </location>
</feature>
<keyword evidence="9" id="KW-1278">Translocase</keyword>
<dbReference type="EC" id="7.1.1.2" evidence="3 17"/>
<comment type="subcellular location">
    <subcellularLocation>
        <location evidence="2">Mitochondrion inner membrane</location>
        <topology evidence="2">Multi-pass membrane protein</topology>
    </subcellularLocation>
</comment>
<feature type="transmembrane region" description="Helical" evidence="17">
    <location>
        <begin position="51"/>
        <end position="77"/>
    </location>
</feature>
<dbReference type="GO" id="GO:0003954">
    <property type="term" value="F:NADH dehydrogenase activity"/>
    <property type="evidence" value="ECO:0007669"/>
    <property type="project" value="TreeGrafter"/>
</dbReference>
<sequence>MNKSLLSFSLSAYWLIMGSVTGVVFSMWVLFENLSIILEWGFFRSNGVAFSFSLIFDWMSLVFISTVMVISGVVMLYSSSYMKGDKNINRFWLILLMFVGSMGFLIVSPNLLSLLLGWDGLGLSSYALVIYYQSESSQKAGMITILMNRLGDVGLLVSIGLLSASCGWGFVSSVDLVSGVAILLIILAGVTKSAQIPFSAWLPAAMAAPTPVSALVHSSTLVTAGVYLLIRYKGISAHSSMWEVLMIVSMMTMLMASLGANYESDMKKVIAMSTLSQLGLMMMSLSAGMIEFAFFHLITHAMFKATLFMCAGWMIHVSDISQDLRVFSVSGSWGPFLLGIFNCCNLALCGFPFLSGFFSKDLVLELMLSQGGSMLCSVIVVISSGLTFVYSVRMMSMVVSKESAGSSLSGSGDLEAASGGGMMALFVLSVALGFVMSWIVWPEGSVMLLLSLEKNLVFSVSILMLIVLLLKSDKTLSFTMMVNVMAYMWGLARISSWAPMQWVYKVSGLSIKSMESSWLEEVGPLGGRRVFLEMSSGLQEVQRSMLVSSYFAVSLVTMVVVIVLMS</sequence>
<dbReference type="GeneID" id="44802958"/>
<evidence type="ECO:0000313" key="21">
    <source>
        <dbReference type="EMBL" id="QIC54386.1"/>
    </source>
</evidence>
<evidence type="ECO:0000256" key="1">
    <source>
        <dbReference type="ARBA" id="ARBA00003257"/>
    </source>
</evidence>
<feature type="transmembrane region" description="Helical" evidence="17">
    <location>
        <begin position="293"/>
        <end position="315"/>
    </location>
</feature>
<comment type="function">
    <text evidence="1">Core subunit of the mitochondrial membrane respiratory chain NADH dehydrogenase (Complex I) that is believed to belong to the minimal assembly required for catalysis. Complex I functions in the transfer of electrons from NADH to the respiratory chain. The immediate electron acceptor for the enzyme is believed to be ubiquinone.</text>
</comment>
<comment type="similarity">
    <text evidence="17">Belongs to the complex I subunit 5 family.</text>
</comment>
<evidence type="ECO:0000259" key="20">
    <source>
        <dbReference type="Pfam" id="PF06455"/>
    </source>
</evidence>
<dbReference type="GO" id="GO:0005743">
    <property type="term" value="C:mitochondrial inner membrane"/>
    <property type="evidence" value="ECO:0007669"/>
    <property type="project" value="UniProtKB-SubCell"/>
</dbReference>
<name>A0A6C0X7S3_9CRUS</name>
<keyword evidence="6" id="KW-0679">Respiratory chain</keyword>
<dbReference type="GO" id="GO:0015990">
    <property type="term" value="P:electron transport coupled proton transport"/>
    <property type="evidence" value="ECO:0007669"/>
    <property type="project" value="TreeGrafter"/>
</dbReference>
<dbReference type="InterPro" id="IPR010934">
    <property type="entry name" value="NADH_DH_su5_C"/>
</dbReference>
<feature type="transmembrane region" description="Helical" evidence="17">
    <location>
        <begin position="89"/>
        <end position="107"/>
    </location>
</feature>
<evidence type="ECO:0000259" key="19">
    <source>
        <dbReference type="Pfam" id="PF00662"/>
    </source>
</evidence>
<feature type="transmembrane region" description="Helical" evidence="17">
    <location>
        <begin position="12"/>
        <end position="31"/>
    </location>
</feature>
<feature type="transmembrane region" description="Helical" evidence="17">
    <location>
        <begin position="371"/>
        <end position="392"/>
    </location>
</feature>
<keyword evidence="14 17" id="KW-0496">Mitochondrion</keyword>
<dbReference type="InterPro" id="IPR003945">
    <property type="entry name" value="NU5C-like"/>
</dbReference>
<evidence type="ECO:0000256" key="17">
    <source>
        <dbReference type="RuleBase" id="RU003404"/>
    </source>
</evidence>